<keyword evidence="5" id="KW-0547">Nucleotide-binding</keyword>
<gene>
    <name evidence="12" type="ORF">AN277_0206310</name>
</gene>
<dbReference type="InterPro" id="IPR050482">
    <property type="entry name" value="Sensor_HK_TwoCompSys"/>
</dbReference>
<organism evidence="12 13">
    <name type="scientific">Rothia kristinae</name>
    <dbReference type="NCBI Taxonomy" id="37923"/>
    <lineage>
        <taxon>Bacteria</taxon>
        <taxon>Bacillati</taxon>
        <taxon>Actinomycetota</taxon>
        <taxon>Actinomycetes</taxon>
        <taxon>Micrococcales</taxon>
        <taxon>Micrococcaceae</taxon>
        <taxon>Rothia</taxon>
    </lineage>
</organism>
<dbReference type="Gene3D" id="1.20.5.1930">
    <property type="match status" value="1"/>
</dbReference>
<dbReference type="InterPro" id="IPR011712">
    <property type="entry name" value="Sig_transdc_His_kin_sub3_dim/P"/>
</dbReference>
<name>A0A199NTA7_9MICC</name>
<reference evidence="12" key="1">
    <citation type="submission" date="2016-06" db="EMBL/GenBank/DDBJ databases">
        <title>Identification of putative biosynthetic pathways for the production of bioactive secondary metabolites by the marine actinomycete Kocuria kristinae RUTW2-3.</title>
        <authorList>
            <person name="Waterworth S.C."/>
            <person name="Walmsley T.A."/>
            <person name="Matongo T."/>
            <person name="Davies-Coleman M.T."/>
            <person name="Dorrington R.A."/>
        </authorList>
    </citation>
    <scope>NUCLEOTIDE SEQUENCE [LARGE SCALE GENOMIC DNA]</scope>
    <source>
        <strain evidence="12">RUTW2-3</strain>
    </source>
</reference>
<evidence type="ECO:0000256" key="6">
    <source>
        <dbReference type="ARBA" id="ARBA00022777"/>
    </source>
</evidence>
<keyword evidence="8" id="KW-0902">Two-component regulatory system</keyword>
<dbReference type="AlphaFoldDB" id="A0A199NTA7"/>
<evidence type="ECO:0000313" key="13">
    <source>
        <dbReference type="Proteomes" id="UP000053171"/>
    </source>
</evidence>
<evidence type="ECO:0000313" key="12">
    <source>
        <dbReference type="EMBL" id="OAX51936.1"/>
    </source>
</evidence>
<keyword evidence="10" id="KW-0812">Transmembrane</keyword>
<evidence type="ECO:0000256" key="1">
    <source>
        <dbReference type="ARBA" id="ARBA00000085"/>
    </source>
</evidence>
<evidence type="ECO:0000256" key="5">
    <source>
        <dbReference type="ARBA" id="ARBA00022741"/>
    </source>
</evidence>
<comment type="catalytic activity">
    <reaction evidence="1">
        <text>ATP + protein L-histidine = ADP + protein N-phospho-L-histidine.</text>
        <dbReference type="EC" id="2.7.13.3"/>
    </reaction>
</comment>
<keyword evidence="13" id="KW-1185">Reference proteome</keyword>
<sequence length="479" mass="51171">MSPAASPWTERIRARLDDPQHPDWVRPAPTARQRRADALIAAGMAALSALNIATSQSVGQYGDHAVRPRDYAVVLLTAALLALRRSHPVATMLAATALFIGGAYLGPAGSMTVTFQIAYFTTIYSAVAWARHRAAVWTAMLAVILVMTLWVLLDLSMRQSVAILMDRVPRDGAGPFDPVVSYVLVFAAMNLAYFGGAAAFGRASWRAALRTTLLAEQAETIRAQSQRLSEQAVLQERVRLARELHDAIGHHFTGVGMLAGGARRRLEKAGAPDEAHLTGPTASALREALLRVEGSTREGVAELRTILAVLRDPHEGPESAEEEPGLARTLRLPREMERAGLTVRWELAVPEATWETLLRTMGLPAQLAFLRMAQESLTNAAKHAGSGTAAFVVRLRAEAGLLEGEVTDDGGGPAPVGGVIGGTGGRGLRGLRERAEAHGGHACWGPRVGGRGWFVRFALPLPPEEAHGQLEAAQGVSRG</sequence>
<dbReference type="PANTHER" id="PTHR24421">
    <property type="entry name" value="NITRATE/NITRITE SENSOR PROTEIN NARX-RELATED"/>
    <property type="match status" value="1"/>
</dbReference>
<evidence type="ECO:0000256" key="8">
    <source>
        <dbReference type="ARBA" id="ARBA00023012"/>
    </source>
</evidence>
<evidence type="ECO:0000259" key="11">
    <source>
        <dbReference type="Pfam" id="PF07730"/>
    </source>
</evidence>
<keyword evidence="10" id="KW-1133">Transmembrane helix</keyword>
<evidence type="ECO:0000256" key="2">
    <source>
        <dbReference type="ARBA" id="ARBA00012438"/>
    </source>
</evidence>
<dbReference type="Proteomes" id="UP000053171">
    <property type="component" value="Unassembled WGS sequence"/>
</dbReference>
<dbReference type="InterPro" id="IPR036890">
    <property type="entry name" value="HATPase_C_sf"/>
</dbReference>
<dbReference type="EC" id="2.7.13.3" evidence="2"/>
<comment type="caution">
    <text evidence="12">The sequence shown here is derived from an EMBL/GenBank/DDBJ whole genome shotgun (WGS) entry which is preliminary data.</text>
</comment>
<evidence type="ECO:0000256" key="7">
    <source>
        <dbReference type="ARBA" id="ARBA00022840"/>
    </source>
</evidence>
<dbReference type="GO" id="GO:0005524">
    <property type="term" value="F:ATP binding"/>
    <property type="evidence" value="ECO:0007669"/>
    <property type="project" value="UniProtKB-KW"/>
</dbReference>
<dbReference type="Gene3D" id="3.30.565.10">
    <property type="entry name" value="Histidine kinase-like ATPase, C-terminal domain"/>
    <property type="match status" value="1"/>
</dbReference>
<evidence type="ECO:0000256" key="4">
    <source>
        <dbReference type="ARBA" id="ARBA00022679"/>
    </source>
</evidence>
<feature type="transmembrane region" description="Helical" evidence="10">
    <location>
        <begin position="179"/>
        <end position="200"/>
    </location>
</feature>
<dbReference type="RefSeq" id="WP_064725414.1">
    <property type="nucleotide sequence ID" value="NZ_LJBJ02000010.1"/>
</dbReference>
<accession>A0A199NTA7</accession>
<dbReference type="GO" id="GO:0046983">
    <property type="term" value="F:protein dimerization activity"/>
    <property type="evidence" value="ECO:0007669"/>
    <property type="project" value="InterPro"/>
</dbReference>
<evidence type="ECO:0000256" key="9">
    <source>
        <dbReference type="SAM" id="MobiDB-lite"/>
    </source>
</evidence>
<dbReference type="GO" id="GO:0000155">
    <property type="term" value="F:phosphorelay sensor kinase activity"/>
    <property type="evidence" value="ECO:0007669"/>
    <property type="project" value="InterPro"/>
</dbReference>
<evidence type="ECO:0000256" key="3">
    <source>
        <dbReference type="ARBA" id="ARBA00022553"/>
    </source>
</evidence>
<dbReference type="SUPFAM" id="SSF55874">
    <property type="entry name" value="ATPase domain of HSP90 chaperone/DNA topoisomerase II/histidine kinase"/>
    <property type="match status" value="1"/>
</dbReference>
<keyword evidence="4" id="KW-0808">Transferase</keyword>
<dbReference type="GO" id="GO:0016020">
    <property type="term" value="C:membrane"/>
    <property type="evidence" value="ECO:0007669"/>
    <property type="project" value="InterPro"/>
</dbReference>
<feature type="transmembrane region" description="Helical" evidence="10">
    <location>
        <begin position="135"/>
        <end position="153"/>
    </location>
</feature>
<dbReference type="Pfam" id="PF07730">
    <property type="entry name" value="HisKA_3"/>
    <property type="match status" value="1"/>
</dbReference>
<keyword evidence="3" id="KW-0597">Phosphoprotein</keyword>
<feature type="domain" description="Signal transduction histidine kinase subgroup 3 dimerisation and phosphoacceptor" evidence="11">
    <location>
        <begin position="236"/>
        <end position="313"/>
    </location>
</feature>
<keyword evidence="10" id="KW-0472">Membrane</keyword>
<dbReference type="PANTHER" id="PTHR24421:SF10">
    <property type="entry name" value="NITRATE_NITRITE SENSOR PROTEIN NARQ"/>
    <property type="match status" value="1"/>
</dbReference>
<keyword evidence="6" id="KW-0418">Kinase</keyword>
<dbReference type="EMBL" id="LJBJ02000010">
    <property type="protein sequence ID" value="OAX51936.1"/>
    <property type="molecule type" value="Genomic_DNA"/>
</dbReference>
<feature type="compositionally biased region" description="Basic and acidic residues" evidence="9">
    <location>
        <begin position="10"/>
        <end position="24"/>
    </location>
</feature>
<evidence type="ECO:0000256" key="10">
    <source>
        <dbReference type="SAM" id="Phobius"/>
    </source>
</evidence>
<proteinExistence type="predicted"/>
<protein>
    <recommendedName>
        <fullName evidence="2">histidine kinase</fullName>
        <ecNumber evidence="2">2.7.13.3</ecNumber>
    </recommendedName>
</protein>
<feature type="region of interest" description="Disordered" evidence="9">
    <location>
        <begin position="1"/>
        <end position="29"/>
    </location>
</feature>
<keyword evidence="7" id="KW-0067">ATP-binding</keyword>